<dbReference type="Proteomes" id="UP000230607">
    <property type="component" value="Chromosome 1"/>
</dbReference>
<evidence type="ECO:0000259" key="1">
    <source>
        <dbReference type="Pfam" id="PF14947"/>
    </source>
</evidence>
<feature type="domain" description="ArnR1-like winged helix-turn-helix" evidence="1">
    <location>
        <begin position="57"/>
        <end position="136"/>
    </location>
</feature>
<dbReference type="Pfam" id="PF14947">
    <property type="entry name" value="HTH_45"/>
    <property type="match status" value="1"/>
</dbReference>
<protein>
    <recommendedName>
        <fullName evidence="1">ArnR1-like winged helix-turn-helix domain-containing protein</fullName>
    </recommendedName>
</protein>
<dbReference type="InterPro" id="IPR036390">
    <property type="entry name" value="WH_DNA-bd_sf"/>
</dbReference>
<dbReference type="Gene3D" id="1.10.10.10">
    <property type="entry name" value="Winged helix-like DNA-binding domain superfamily/Winged helix DNA-binding domain"/>
    <property type="match status" value="1"/>
</dbReference>
<dbReference type="EMBL" id="LT841358">
    <property type="protein sequence ID" value="SMH71443.1"/>
    <property type="molecule type" value="Genomic_DNA"/>
</dbReference>
<dbReference type="AlphaFoldDB" id="A0A2H1FFA1"/>
<dbReference type="InterPro" id="IPR038723">
    <property type="entry name" value="ArnR1-like_HTH"/>
</dbReference>
<evidence type="ECO:0000313" key="2">
    <source>
        <dbReference type="EMBL" id="SMH71443.1"/>
    </source>
</evidence>
<dbReference type="SUPFAM" id="SSF46785">
    <property type="entry name" value="Winged helix' DNA-binding domain"/>
    <property type="match status" value="1"/>
</dbReference>
<proteinExistence type="predicted"/>
<gene>
    <name evidence="2" type="ORF">NCS_11250</name>
</gene>
<organism evidence="2 3">
    <name type="scientific">Candidatus Nitrosotalea okcheonensis</name>
    <dbReference type="NCBI Taxonomy" id="1903276"/>
    <lineage>
        <taxon>Archaea</taxon>
        <taxon>Nitrososphaerota</taxon>
        <taxon>Nitrososphaeria</taxon>
        <taxon>Nitrosotaleales</taxon>
        <taxon>Nitrosotaleaceae</taxon>
        <taxon>Nitrosotalea</taxon>
    </lineage>
</organism>
<evidence type="ECO:0000313" key="3">
    <source>
        <dbReference type="Proteomes" id="UP000230607"/>
    </source>
</evidence>
<keyword evidence="3" id="KW-1185">Reference proteome</keyword>
<reference evidence="3" key="1">
    <citation type="submission" date="2017-03" db="EMBL/GenBank/DDBJ databases">
        <authorList>
            <person name="Herbold C."/>
        </authorList>
    </citation>
    <scope>NUCLEOTIDE SEQUENCE [LARGE SCALE GENOMIC DNA]</scope>
</reference>
<sequence length="148" mass="17279">MIQINLHNTFLITFYQENILDDHRTHDENFKRSIVDNDQKSVYSRSNYEYSYGGKKKRTELGQLLQILEYIGSSNNTQISSIARSNNMSHDAATRNCEKLVSVGLVTGETINDNKRYRLTSEGRSFLNECRNFEDILCRYNLCHALYH</sequence>
<dbReference type="InterPro" id="IPR036388">
    <property type="entry name" value="WH-like_DNA-bd_sf"/>
</dbReference>
<name>A0A2H1FFA1_9ARCH</name>
<accession>A0A2H1FFA1</accession>